<protein>
    <submittedName>
        <fullName evidence="6">HipA domain-containing protein</fullName>
    </submittedName>
</protein>
<dbReference type="Gene3D" id="1.10.1070.20">
    <property type="match status" value="1"/>
</dbReference>
<keyword evidence="7" id="KW-1185">Reference proteome</keyword>
<dbReference type="PANTHER" id="PTHR37419:SF1">
    <property type="entry name" value="SERINE_THREONINE-PROTEIN KINASE TOXIN HIPA"/>
    <property type="match status" value="1"/>
</dbReference>
<evidence type="ECO:0000256" key="1">
    <source>
        <dbReference type="ARBA" id="ARBA00010164"/>
    </source>
</evidence>
<organism evidence="6 7">
    <name type="scientific">Sphingomonas colocasiae</name>
    <dbReference type="NCBI Taxonomy" id="1848973"/>
    <lineage>
        <taxon>Bacteria</taxon>
        <taxon>Pseudomonadati</taxon>
        <taxon>Pseudomonadota</taxon>
        <taxon>Alphaproteobacteria</taxon>
        <taxon>Sphingomonadales</taxon>
        <taxon>Sphingomonadaceae</taxon>
        <taxon>Sphingomonas</taxon>
    </lineage>
</organism>
<dbReference type="Pfam" id="PF07804">
    <property type="entry name" value="HipA_C"/>
    <property type="match status" value="1"/>
</dbReference>
<evidence type="ECO:0000259" key="4">
    <source>
        <dbReference type="Pfam" id="PF07804"/>
    </source>
</evidence>
<dbReference type="PANTHER" id="PTHR37419">
    <property type="entry name" value="SERINE/THREONINE-PROTEIN KINASE TOXIN HIPA"/>
    <property type="match status" value="1"/>
</dbReference>
<dbReference type="Pfam" id="PF13657">
    <property type="entry name" value="Couple_hipA"/>
    <property type="match status" value="1"/>
</dbReference>
<reference evidence="6 7" key="1">
    <citation type="submission" date="2021-08" db="EMBL/GenBank/DDBJ databases">
        <authorList>
            <person name="Tuo L."/>
        </authorList>
    </citation>
    <scope>NUCLEOTIDE SEQUENCE [LARGE SCALE GENOMIC DNA]</scope>
    <source>
        <strain evidence="6 7">JCM 31229</strain>
    </source>
</reference>
<dbReference type="InterPro" id="IPR017508">
    <property type="entry name" value="HipA_N1"/>
</dbReference>
<evidence type="ECO:0000256" key="3">
    <source>
        <dbReference type="ARBA" id="ARBA00022777"/>
    </source>
</evidence>
<comment type="caution">
    <text evidence="6">The sequence shown here is derived from an EMBL/GenBank/DDBJ whole genome shotgun (WGS) entry which is preliminary data.</text>
</comment>
<feature type="domain" description="HipA N-terminal subdomain 1" evidence="5">
    <location>
        <begin position="6"/>
        <end position="104"/>
    </location>
</feature>
<feature type="domain" description="HipA-like C-terminal" evidence="4">
    <location>
        <begin position="154"/>
        <end position="351"/>
    </location>
</feature>
<accession>A0ABS7PPN2</accession>
<keyword evidence="2" id="KW-0808">Transferase</keyword>
<name>A0ABS7PPN2_9SPHN</name>
<evidence type="ECO:0000259" key="5">
    <source>
        <dbReference type="Pfam" id="PF13657"/>
    </source>
</evidence>
<dbReference type="Proteomes" id="UP000706039">
    <property type="component" value="Unassembled WGS sequence"/>
</dbReference>
<evidence type="ECO:0000313" key="6">
    <source>
        <dbReference type="EMBL" id="MBY8823282.1"/>
    </source>
</evidence>
<dbReference type="InterPro" id="IPR052028">
    <property type="entry name" value="HipA_Ser/Thr_kinase"/>
</dbReference>
<keyword evidence="3" id="KW-0418">Kinase</keyword>
<gene>
    <name evidence="6" type="ORF">K7G82_13330</name>
</gene>
<dbReference type="EMBL" id="JAINVV010000005">
    <property type="protein sequence ID" value="MBY8823282.1"/>
    <property type="molecule type" value="Genomic_DNA"/>
</dbReference>
<evidence type="ECO:0000313" key="7">
    <source>
        <dbReference type="Proteomes" id="UP000706039"/>
    </source>
</evidence>
<dbReference type="NCBIfam" id="TIGR03071">
    <property type="entry name" value="couple_hipA"/>
    <property type="match status" value="1"/>
</dbReference>
<evidence type="ECO:0000256" key="2">
    <source>
        <dbReference type="ARBA" id="ARBA00022679"/>
    </source>
</evidence>
<sequence length="444" mass="48820">MSADTLAVWMDGFASPAGYLSRGNDGNSQFGYAQDYLAANGPPLSLSLPLTDGHYDDIRTRAFFANLLPENTQFQRILEREGLRQGDVIGQLRLFGADCAGSISCLPVGAPPVKMPGELAGDYEPLDDKTIIRIVRDLAELRRLPANVNDPSPVAGVQSKLAVTVMPDGRFALPKPGVRVPTTHILKVPERRHGREARLEEAAALLAASAHLEVSIPEAIKVGDYDALLIERFDRRVEDGIVTRIHQEDFAQALGFPPGLKYQRRGKPGRQFDVEAVLSVLDRTHAPEDARLEFILATLFNLCIGNTDNHAKNHALLYDTGGRPRLAPLYDMLPIRIDNRYTHQLAFNIGQARFFDEMTPEDLSAFLLLCGVEDMTGFVEQAATPFVKSLEAATQPLRSMGLKLFDDLIGRETNWLVELLSATVELRDRDAFIDRAGGGCAFGS</sequence>
<comment type="similarity">
    <text evidence="1">Belongs to the HipA Ser/Thr kinase family.</text>
</comment>
<dbReference type="RefSeq" id="WP_222990396.1">
    <property type="nucleotide sequence ID" value="NZ_JAINVV010000005.1"/>
</dbReference>
<dbReference type="InterPro" id="IPR012893">
    <property type="entry name" value="HipA-like_C"/>
</dbReference>
<proteinExistence type="inferred from homology"/>